<protein>
    <submittedName>
        <fullName evidence="2">N-acetyltransferase GCN5</fullName>
    </submittedName>
</protein>
<proteinExistence type="predicted"/>
<dbReference type="RefSeq" id="WP_010621098.1">
    <property type="nucleotide sequence ID" value="NZ_AZGF01000019.1"/>
</dbReference>
<dbReference type="InterPro" id="IPR000182">
    <property type="entry name" value="GNAT_dom"/>
</dbReference>
<evidence type="ECO:0000313" key="2">
    <source>
        <dbReference type="EMBL" id="KRM11416.1"/>
    </source>
</evidence>
<keyword evidence="2" id="KW-0808">Transferase</keyword>
<dbReference type="PATRIC" id="fig|1423807.3.peg.724"/>
<dbReference type="AlphaFoldDB" id="A0A0R1W0L6"/>
<dbReference type="SUPFAM" id="SSF55729">
    <property type="entry name" value="Acyl-CoA N-acyltransferases (Nat)"/>
    <property type="match status" value="1"/>
</dbReference>
<dbReference type="CDD" id="cd04301">
    <property type="entry name" value="NAT_SF"/>
    <property type="match status" value="1"/>
</dbReference>
<dbReference type="Pfam" id="PF00583">
    <property type="entry name" value="Acetyltransf_1"/>
    <property type="match status" value="1"/>
</dbReference>
<dbReference type="InterPro" id="IPR016181">
    <property type="entry name" value="Acyl_CoA_acyltransferase"/>
</dbReference>
<keyword evidence="3" id="KW-1185">Reference proteome</keyword>
<feature type="domain" description="N-acetyltransferase" evidence="1">
    <location>
        <begin position="3"/>
        <end position="144"/>
    </location>
</feature>
<dbReference type="GO" id="GO:0016747">
    <property type="term" value="F:acyltransferase activity, transferring groups other than amino-acyl groups"/>
    <property type="evidence" value="ECO:0007669"/>
    <property type="project" value="InterPro"/>
</dbReference>
<dbReference type="eggNOG" id="COG2153">
    <property type="taxonomic scope" value="Bacteria"/>
</dbReference>
<gene>
    <name evidence="2" type="ORF">FD16_GL000715</name>
</gene>
<dbReference type="Gene3D" id="3.40.630.30">
    <property type="match status" value="1"/>
</dbReference>
<name>A0A0R1W0L6_9LACO</name>
<comment type="caution">
    <text evidence="2">The sequence shown here is derived from an EMBL/GenBank/DDBJ whole genome shotgun (WGS) entry which is preliminary data.</text>
</comment>
<evidence type="ECO:0000313" key="3">
    <source>
        <dbReference type="Proteomes" id="UP000051820"/>
    </source>
</evidence>
<sequence length="146" mass="16518">MRIEVSNNPWQQAAALSIRLKVFVQERGLNKQDEFDGGDTEQTVYAVAWQDERTPVATVRFQQVDEQTMRPGRVATLPEYRGQGTAQRALLATEKYGQSFGMIHSVIHSELTAQGFYERCGYQVSSTPFIEDGVECIELTKKIDKV</sequence>
<dbReference type="OrthoDB" id="9796171at2"/>
<dbReference type="PROSITE" id="PS51186">
    <property type="entry name" value="GNAT"/>
    <property type="match status" value="1"/>
</dbReference>
<reference evidence="2 3" key="1">
    <citation type="journal article" date="2015" name="Genome Announc.">
        <title>Expanding the biotechnology potential of lactobacilli through comparative genomics of 213 strains and associated genera.</title>
        <authorList>
            <person name="Sun Z."/>
            <person name="Harris H.M."/>
            <person name="McCann A."/>
            <person name="Guo C."/>
            <person name="Argimon S."/>
            <person name="Zhang W."/>
            <person name="Yang X."/>
            <person name="Jeffery I.B."/>
            <person name="Cooney J.C."/>
            <person name="Kagawa T.F."/>
            <person name="Liu W."/>
            <person name="Song Y."/>
            <person name="Salvetti E."/>
            <person name="Wrobel A."/>
            <person name="Rasinkangas P."/>
            <person name="Parkhill J."/>
            <person name="Rea M.C."/>
            <person name="O'Sullivan O."/>
            <person name="Ritari J."/>
            <person name="Douillard F.P."/>
            <person name="Paul Ross R."/>
            <person name="Yang R."/>
            <person name="Briner A.E."/>
            <person name="Felis G.E."/>
            <person name="de Vos W.M."/>
            <person name="Barrangou R."/>
            <person name="Klaenhammer T.R."/>
            <person name="Caufield P.W."/>
            <person name="Cui Y."/>
            <person name="Zhang H."/>
            <person name="O'Toole P.W."/>
        </authorList>
    </citation>
    <scope>NUCLEOTIDE SEQUENCE [LARGE SCALE GENOMIC DNA]</scope>
    <source>
        <strain evidence="2 3">DSM 5007</strain>
    </source>
</reference>
<accession>A0A0R1W0L6</accession>
<dbReference type="EMBL" id="AZGF01000019">
    <property type="protein sequence ID" value="KRM11416.1"/>
    <property type="molecule type" value="Genomic_DNA"/>
</dbReference>
<dbReference type="Proteomes" id="UP000051820">
    <property type="component" value="Unassembled WGS sequence"/>
</dbReference>
<dbReference type="STRING" id="1423807.FD16_GL000715"/>
<organism evidence="2 3">
    <name type="scientific">Paucilactobacillus suebicus DSM 5007 = KCTC 3549</name>
    <dbReference type="NCBI Taxonomy" id="1423807"/>
    <lineage>
        <taxon>Bacteria</taxon>
        <taxon>Bacillati</taxon>
        <taxon>Bacillota</taxon>
        <taxon>Bacilli</taxon>
        <taxon>Lactobacillales</taxon>
        <taxon>Lactobacillaceae</taxon>
        <taxon>Paucilactobacillus</taxon>
    </lineage>
</organism>
<evidence type="ECO:0000259" key="1">
    <source>
        <dbReference type="PROSITE" id="PS51186"/>
    </source>
</evidence>